<evidence type="ECO:0000313" key="3">
    <source>
        <dbReference type="Proteomes" id="UP000479000"/>
    </source>
</evidence>
<evidence type="ECO:0000256" key="1">
    <source>
        <dbReference type="SAM" id="MobiDB-lite"/>
    </source>
</evidence>
<reference evidence="2 3" key="1">
    <citation type="submission" date="2020-02" db="EMBL/GenBank/DDBJ databases">
        <authorList>
            <person name="Ferguson B K."/>
        </authorList>
    </citation>
    <scope>NUCLEOTIDE SEQUENCE [LARGE SCALE GENOMIC DNA]</scope>
</reference>
<keyword evidence="3" id="KW-1185">Reference proteome</keyword>
<feature type="region of interest" description="Disordered" evidence="1">
    <location>
        <begin position="100"/>
        <end position="150"/>
    </location>
</feature>
<feature type="compositionally biased region" description="Polar residues" evidence="1">
    <location>
        <begin position="25"/>
        <end position="35"/>
    </location>
</feature>
<dbReference type="Proteomes" id="UP000479000">
    <property type="component" value="Unassembled WGS sequence"/>
</dbReference>
<sequence>GLRPEPYSQNNYRGPAAQRFGRSSLGVTSRPTTHSMHQDYRYSDRRSSGSQNKTVHRDYRSTPSTAKGRRYEATNPNWRKNFKQTGDQMYFMDSEDEVTCQGNCRSRGHRSSFSTSSTSGDEIAQKKKGRPRTAPKPATKTSTTSSKKNL</sequence>
<organism evidence="2 3">
    <name type="scientific">Nesidiocoris tenuis</name>
    <dbReference type="NCBI Taxonomy" id="355587"/>
    <lineage>
        <taxon>Eukaryota</taxon>
        <taxon>Metazoa</taxon>
        <taxon>Ecdysozoa</taxon>
        <taxon>Arthropoda</taxon>
        <taxon>Hexapoda</taxon>
        <taxon>Insecta</taxon>
        <taxon>Pterygota</taxon>
        <taxon>Neoptera</taxon>
        <taxon>Paraneoptera</taxon>
        <taxon>Hemiptera</taxon>
        <taxon>Heteroptera</taxon>
        <taxon>Panheteroptera</taxon>
        <taxon>Cimicomorpha</taxon>
        <taxon>Miridae</taxon>
        <taxon>Dicyphina</taxon>
        <taxon>Nesidiocoris</taxon>
    </lineage>
</organism>
<protein>
    <submittedName>
        <fullName evidence="2">Uncharacterized protein</fullName>
    </submittedName>
</protein>
<dbReference type="AlphaFoldDB" id="A0A6H5FWH0"/>
<feature type="non-terminal residue" evidence="2">
    <location>
        <position position="1"/>
    </location>
</feature>
<feature type="compositionally biased region" description="Low complexity" evidence="1">
    <location>
        <begin position="135"/>
        <end position="150"/>
    </location>
</feature>
<evidence type="ECO:0000313" key="2">
    <source>
        <dbReference type="EMBL" id="CAA9993839.1"/>
    </source>
</evidence>
<feature type="region of interest" description="Disordered" evidence="1">
    <location>
        <begin position="1"/>
        <end position="75"/>
    </location>
</feature>
<feature type="compositionally biased region" description="Low complexity" evidence="1">
    <location>
        <begin position="111"/>
        <end position="120"/>
    </location>
</feature>
<name>A0A6H5FWH0_9HEMI</name>
<dbReference type="EMBL" id="CADCXU010001278">
    <property type="protein sequence ID" value="CAA9993839.1"/>
    <property type="molecule type" value="Genomic_DNA"/>
</dbReference>
<feature type="compositionally biased region" description="Basic and acidic residues" evidence="1">
    <location>
        <begin position="36"/>
        <end position="47"/>
    </location>
</feature>
<accession>A0A6H5FWH0</accession>
<proteinExistence type="predicted"/>
<gene>
    <name evidence="2" type="ORF">NTEN_LOCUS714</name>
</gene>